<dbReference type="InterPro" id="IPR008907">
    <property type="entry name" value="TPP/p25"/>
</dbReference>
<dbReference type="EMBL" id="GL433838">
    <property type="protein sequence ID" value="EFN57882.1"/>
    <property type="molecule type" value="Genomic_DNA"/>
</dbReference>
<reference evidence="3 4" key="1">
    <citation type="journal article" date="2010" name="Plant Cell">
        <title>The Chlorella variabilis NC64A genome reveals adaptation to photosymbiosis, coevolution with viruses, and cryptic sex.</title>
        <authorList>
            <person name="Blanc G."/>
            <person name="Duncan G."/>
            <person name="Agarkova I."/>
            <person name="Borodovsky M."/>
            <person name="Gurnon J."/>
            <person name="Kuo A."/>
            <person name="Lindquist E."/>
            <person name="Lucas S."/>
            <person name="Pangilinan J."/>
            <person name="Polle J."/>
            <person name="Salamov A."/>
            <person name="Terry A."/>
            <person name="Yamada T."/>
            <person name="Dunigan D.D."/>
            <person name="Grigoriev I.V."/>
            <person name="Claverie J.M."/>
            <person name="Van Etten J.L."/>
        </authorList>
    </citation>
    <scope>NUCLEOTIDE SEQUENCE [LARGE SCALE GENOMIC DNA]</scope>
    <source>
        <strain evidence="3 4">NC64A</strain>
    </source>
</reference>
<feature type="region of interest" description="Disordered" evidence="2">
    <location>
        <begin position="467"/>
        <end position="536"/>
    </location>
</feature>
<dbReference type="KEGG" id="cvr:CHLNCDRAFT_57009"/>
<dbReference type="AlphaFoldDB" id="E1Z7A3"/>
<evidence type="ECO:0000313" key="4">
    <source>
        <dbReference type="Proteomes" id="UP000008141"/>
    </source>
</evidence>
<dbReference type="Proteomes" id="UP000008141">
    <property type="component" value="Unassembled WGS sequence"/>
</dbReference>
<accession>E1Z7A3</accession>
<dbReference type="SUPFAM" id="SSF47473">
    <property type="entry name" value="EF-hand"/>
    <property type="match status" value="2"/>
</dbReference>
<keyword evidence="4" id="KW-1185">Reference proteome</keyword>
<organism evidence="4">
    <name type="scientific">Chlorella variabilis</name>
    <name type="common">Green alga</name>
    <dbReference type="NCBI Taxonomy" id="554065"/>
    <lineage>
        <taxon>Eukaryota</taxon>
        <taxon>Viridiplantae</taxon>
        <taxon>Chlorophyta</taxon>
        <taxon>core chlorophytes</taxon>
        <taxon>Trebouxiophyceae</taxon>
        <taxon>Chlorellales</taxon>
        <taxon>Chlorellaceae</taxon>
        <taxon>Chlorella clade</taxon>
        <taxon>Chlorella</taxon>
    </lineage>
</organism>
<dbReference type="PANTHER" id="PTHR12932">
    <property type="entry name" value="P25 ALPHA-RELATED"/>
    <property type="match status" value="1"/>
</dbReference>
<dbReference type="InParanoid" id="E1Z7A3"/>
<dbReference type="GO" id="GO:0032273">
    <property type="term" value="P:positive regulation of protein polymerization"/>
    <property type="evidence" value="ECO:0007669"/>
    <property type="project" value="TreeGrafter"/>
</dbReference>
<dbReference type="GO" id="GO:0046785">
    <property type="term" value="P:microtubule polymerization"/>
    <property type="evidence" value="ECO:0007669"/>
    <property type="project" value="InterPro"/>
</dbReference>
<dbReference type="PANTHER" id="PTHR12932:SF9">
    <property type="entry name" value="TUBULIN POLYMERIZATION-PROMOTING PROTEIN HOMOLOG"/>
    <property type="match status" value="1"/>
</dbReference>
<dbReference type="GeneID" id="17357556"/>
<proteinExistence type="inferred from homology"/>
<dbReference type="InterPro" id="IPR011992">
    <property type="entry name" value="EF-hand-dom_pair"/>
</dbReference>
<protein>
    <submittedName>
        <fullName evidence="3">Uncharacterized protein</fullName>
    </submittedName>
</protein>
<dbReference type="OrthoDB" id="548799at2759"/>
<evidence type="ECO:0000256" key="2">
    <source>
        <dbReference type="SAM" id="MobiDB-lite"/>
    </source>
</evidence>
<dbReference type="GO" id="GO:0005874">
    <property type="term" value="C:microtubule"/>
    <property type="evidence" value="ECO:0007669"/>
    <property type="project" value="TreeGrafter"/>
</dbReference>
<dbReference type="Gene3D" id="1.10.238.10">
    <property type="entry name" value="EF-hand"/>
    <property type="match status" value="2"/>
</dbReference>
<feature type="compositionally biased region" description="Low complexity" evidence="2">
    <location>
        <begin position="474"/>
        <end position="484"/>
    </location>
</feature>
<dbReference type="GO" id="GO:0001578">
    <property type="term" value="P:microtubule bundle formation"/>
    <property type="evidence" value="ECO:0007669"/>
    <property type="project" value="TreeGrafter"/>
</dbReference>
<sequence length="705" mass="72554">MRLKLGWGGGKGGGENKEDGENTPKSGRSLFGRKSKKSPRASESSRASPGLSEYSVDMDALHRAQNGGENAPPADARAPLQKAPSDAQSTNNLRQLAKFCLADAEDTCASAGAPQQSEEELAEATAAAVQEISERSAELATAAQGAKAHRASCLALVAFGSSIVEVLEARAPVTAAPDQLAKVACLLGDSTTLVASCAGPDWLLVAASPEAGVCEAAHALHADMLATLKGQGLDCVPGTLRLAGPDYRDGSKALQRRLKQLGGGSLAVGLQAVAAGEEEQQELARTLDAEPEDVRRSASHVAAGLAGAGAGAGAADDEAVAAHRAALQSLFASYSTFGARDQGGAALELDSFRCSKLVREAGLLGGPLRAQDLDVLFAKAARQGSSRKLPIDGFLTLLALLAEKKGVALGEVVGAVSRLEGPTVRGTTPEHVKWHDDKSTYTGVYARGGLSVADDTLDLGRMVDRDAAEKAQRRASAPGSRRASLPAGDAARRTPTPVPTATPPLSRTASGAGAGPKEGAKHATAAAAGTPTAGAASPRIRAFGSQEENPAAADPRGLCDMWSQFAAFGRSAGAPGELSMDGAQFMKLCRDSGLLTRGLSSTRVDLIFRTTAAKGARRITYSQFQAALPRLAEARGCEEGEVVSRIVASTGPTRNNTTTPEAVRLSDRSSFTGIAARGGPTTVEKERITLAGMCDRSGRRSSLAR</sequence>
<name>E1Z7A3_CHLVA</name>
<gene>
    <name evidence="3" type="ORF">CHLNCDRAFT_57009</name>
</gene>
<dbReference type="Pfam" id="PF05517">
    <property type="entry name" value="p25-alpha"/>
    <property type="match status" value="2"/>
</dbReference>
<evidence type="ECO:0000256" key="1">
    <source>
        <dbReference type="ARBA" id="ARBA00010994"/>
    </source>
</evidence>
<feature type="compositionally biased region" description="Gly residues" evidence="2">
    <location>
        <begin position="1"/>
        <end position="13"/>
    </location>
</feature>
<feature type="compositionally biased region" description="Low complexity" evidence="2">
    <location>
        <begin position="522"/>
        <end position="536"/>
    </location>
</feature>
<feature type="region of interest" description="Disordered" evidence="2">
    <location>
        <begin position="1"/>
        <end position="89"/>
    </location>
</feature>
<evidence type="ECO:0000313" key="3">
    <source>
        <dbReference type="EMBL" id="EFN57882.1"/>
    </source>
</evidence>
<comment type="similarity">
    <text evidence="1">Belongs to the TPPP family.</text>
</comment>
<dbReference type="eggNOG" id="KOG4070">
    <property type="taxonomic scope" value="Eukaryota"/>
</dbReference>
<dbReference type="GO" id="GO:0015631">
    <property type="term" value="F:tubulin binding"/>
    <property type="evidence" value="ECO:0007669"/>
    <property type="project" value="InterPro"/>
</dbReference>
<dbReference type="RefSeq" id="XP_005849984.1">
    <property type="nucleotide sequence ID" value="XM_005849922.1"/>
</dbReference>